<name>A0A6V8QP52_TRIAP</name>
<reference evidence="2 3" key="1">
    <citation type="submission" date="2020-07" db="EMBL/GenBank/DDBJ databases">
        <title>Trichoderma asperellum IC-1 whole genome shotgun sequence.</title>
        <authorList>
            <person name="Kanamasa S."/>
            <person name="Takahashi H."/>
        </authorList>
    </citation>
    <scope>NUCLEOTIDE SEQUENCE [LARGE SCALE GENOMIC DNA]</scope>
    <source>
        <strain evidence="2 3">IC-1</strain>
    </source>
</reference>
<feature type="compositionally biased region" description="Low complexity" evidence="1">
    <location>
        <begin position="555"/>
        <end position="564"/>
    </location>
</feature>
<feature type="region of interest" description="Disordered" evidence="1">
    <location>
        <begin position="495"/>
        <end position="519"/>
    </location>
</feature>
<feature type="compositionally biased region" description="Polar residues" evidence="1">
    <location>
        <begin position="1219"/>
        <end position="1231"/>
    </location>
</feature>
<feature type="region of interest" description="Disordered" evidence="1">
    <location>
        <begin position="1088"/>
        <end position="1165"/>
    </location>
</feature>
<feature type="compositionally biased region" description="Polar residues" evidence="1">
    <location>
        <begin position="1"/>
        <end position="29"/>
    </location>
</feature>
<feature type="compositionally biased region" description="Polar residues" evidence="1">
    <location>
        <begin position="861"/>
        <end position="871"/>
    </location>
</feature>
<feature type="compositionally biased region" description="Low complexity" evidence="1">
    <location>
        <begin position="171"/>
        <end position="184"/>
    </location>
</feature>
<feature type="compositionally biased region" description="Low complexity" evidence="1">
    <location>
        <begin position="728"/>
        <end position="741"/>
    </location>
</feature>
<feature type="compositionally biased region" description="Basic and acidic residues" evidence="1">
    <location>
        <begin position="1762"/>
        <end position="1788"/>
    </location>
</feature>
<feature type="compositionally biased region" description="Polar residues" evidence="1">
    <location>
        <begin position="185"/>
        <end position="206"/>
    </location>
</feature>
<feature type="compositionally biased region" description="Acidic residues" evidence="1">
    <location>
        <begin position="46"/>
        <end position="61"/>
    </location>
</feature>
<feature type="compositionally biased region" description="Basic and acidic residues" evidence="1">
    <location>
        <begin position="873"/>
        <end position="885"/>
    </location>
</feature>
<feature type="region of interest" description="Disordered" evidence="1">
    <location>
        <begin position="1202"/>
        <end position="1289"/>
    </location>
</feature>
<feature type="compositionally biased region" description="Low complexity" evidence="1">
    <location>
        <begin position="889"/>
        <end position="898"/>
    </location>
</feature>
<feature type="region of interest" description="Disordered" evidence="1">
    <location>
        <begin position="1422"/>
        <end position="1495"/>
    </location>
</feature>
<feature type="compositionally biased region" description="Low complexity" evidence="1">
    <location>
        <begin position="358"/>
        <end position="368"/>
    </location>
</feature>
<feature type="compositionally biased region" description="Polar residues" evidence="1">
    <location>
        <begin position="1468"/>
        <end position="1478"/>
    </location>
</feature>
<sequence length="1959" mass="209096">MEGSHNQQVRRAQTSLNPEAPSTSYQVNVKRNKTRKWVEAKVQNYDGDDWGADEYDEESDPDHDSSATPPPPINPSLRTFSGTDLLHSRHNTPSPASSLSALPSLRSQVPQPPAVPPASESPRIAVASPDVSDLSVRSNSDSIASPHVVSPQSVQGRDGDGSNLPLAGIAQLPSQVQQPQHQGPSGFNVSRTPSFEQAVKPTSTPPVASDRFVTPPQNPAASPPPADQPPPVIYSPNNYSRLPDENEDHAALALAPTTTAGSDQGAFEPKPLAREDTRDTWERDEEPSSHADQPGVPGISPDVAESQIDRGRMSVSPKLPDLSRMSAFGADLFSSSTSNNFPKERAIDENQGDRGEEPAASPAAVPPVIDYSQTAPPAEGQDHSEVPGGAPLSQSSDLFPGRNIPSIPPLRTPSPHEPRTAVPMFESQGTKITPTEPLQPGREESLADVENPQLFQRMQTYSTSTSSPVKDSPLKENDVLSDEIMRTLSPSGAVAAEVKPFSDGPQLHPAGDRSAVRESSYTLGDYDSYWADAAASLDDASAPPHETLATPQPPQQSAQGQQQGEGKEEPQEPQEPQSSLRRRFSWEDEQRTPTGQPQTPTPLPAPPADDGSSAPALHLTAPSGQPLEPSVTNLTNESRSHSPVSQLSQAPPAGSGVGAPLALQTSVLGHDSSLPEPPSPVSVSVLSDKPSTTAREQSRLSIADEKVLVDQGSVSLETGTPPPAESHPAISSPTSAASVPAPQTPVHNAALPQAKAMNFKDIMALSTPSERIDKYGEARQILAARDSGLDTWLVHMSTEHPELPASKSVPGQTSQSTNNAALPAGAQPSGQQPYHQHSPSTAGPQSGGGGGARSRLGGLSMPSQMSGSALSHSGKEIGNKSKEFMHSAGKMGKGLLSKGKSKLRGSGDKVDTIPPDHPVPQKPHRRSTWRFSLEPRPQDDLAPHTSSVEIIETTPPQLPDPSPISPLNAASGAGSAFPWTVENDMPHQDVSPVKESIDDDERVRLDELVIANSFLPGAYASAEHDEGFFPAGQPGASDVNLDMVTPDDWVVVQHQGEQSQAQRKSLSHRAMATQDIAGPGAAIGSAVGAAAEANAPQHQAWQPPTQTQTQNQPQSGPDTPQRNSSFIGLPPIRRGSTFGPKPKARRATERFSLDDEDDNADGANGWAVAGADGYDGVHPAQRPGGGFDRPAAAPAEALMNTSKTLPPQPMQGVPLPTAVNFSQGQTPNAGRQYQQPQQHQQHQQQSQQQQYPGGPNPQFAQIGPHNVPPGMPAPILSSLVQKPPPTGSWKLEESHLTAPLQNIQLLQCLPLKALQGDSGVTCLHHLLGAIQTYFLYPLHKTRGSSTFEAKDFLLLRCNKAARLEKEQLVHDSSSSSSNKADQKALRVAWQLMIVAPRGDEMSEGSVVTEDASDRKRKRASFFGLSGRPISADQAPRHQAGGEVPTDSHEERKRSLFGVAPLKIGPGNFSRSSTANSAFEQAAGPGSEANPHKRRISDIAKVSGIAGLFGRSRQDRSSLGAMPTSQQSDEQRQTSQASIQTPPMQLPSLDFASDPLESMSSLGFEESFQDYRHEEQPAQKHLFNSQLHSAPPDNFINPQARAVSPLSNIVSAQEGAVSAVVAPPTINQSEQGMPQDHPKIHQDVAGGEDLEAPPGLQADSMDEKTPKLQDFIFQEKMAALQLGGLDDNVSEEEISRSQTVSPDISISSNAKAEEHIPERNEILITPPPETSLPALADSDAINHSAVAKDLPPSIHSFPSVSSLREKSDAKSVEQEEGSVHQTKEEEAAVSREPSPQIAKSEVSSKVATPASEHQQLHSPALAAVNVLGPCKGLSLELYPNLSSYLYLNSDLYRRSDLNLSRDPYLSSDSSLNRNPSLSRNPDPNSGLYLSSDWNLSNDLSLNDLNFSSGLHPNSGPCPSSGLHWHQTRDSSFSNFMLRDQFFLSVVTNQYCSSGLNTRPQ</sequence>
<feature type="compositionally biased region" description="Low complexity" evidence="1">
    <location>
        <begin position="93"/>
        <end position="109"/>
    </location>
</feature>
<gene>
    <name evidence="2" type="ORF">TASIC1_0002014200</name>
</gene>
<feature type="compositionally biased region" description="Polar residues" evidence="1">
    <location>
        <begin position="630"/>
        <end position="649"/>
    </location>
</feature>
<feature type="compositionally biased region" description="Basic and acidic residues" evidence="1">
    <location>
        <begin position="342"/>
        <end position="357"/>
    </location>
</feature>
<feature type="compositionally biased region" description="Polar residues" evidence="1">
    <location>
        <begin position="809"/>
        <end position="820"/>
    </location>
</feature>
<feature type="compositionally biased region" description="Low complexity" evidence="1">
    <location>
        <begin position="251"/>
        <end position="260"/>
    </location>
</feature>
<dbReference type="Proteomes" id="UP000517252">
    <property type="component" value="Unassembled WGS sequence"/>
</dbReference>
<feature type="region of interest" description="Disordered" evidence="1">
    <location>
        <begin position="535"/>
        <end position="752"/>
    </location>
</feature>
<feature type="region of interest" description="Disordered" evidence="1">
    <location>
        <begin position="1862"/>
        <end position="1882"/>
    </location>
</feature>
<feature type="compositionally biased region" description="Polar residues" evidence="1">
    <location>
        <begin position="1115"/>
        <end position="1126"/>
    </location>
</feature>
<protein>
    <submittedName>
        <fullName evidence="2">Uncharacterized protein</fullName>
    </submittedName>
</protein>
<evidence type="ECO:0000313" key="3">
    <source>
        <dbReference type="Proteomes" id="UP000517252"/>
    </source>
</evidence>
<dbReference type="EMBL" id="BLZH01000002">
    <property type="protein sequence ID" value="GFP52958.1"/>
    <property type="molecule type" value="Genomic_DNA"/>
</dbReference>
<dbReference type="OrthoDB" id="5151921at2759"/>
<feature type="compositionally biased region" description="Low complexity" evidence="1">
    <location>
        <begin position="1864"/>
        <end position="1882"/>
    </location>
</feature>
<feature type="region of interest" description="Disordered" evidence="1">
    <location>
        <begin position="1692"/>
        <end position="1812"/>
    </location>
</feature>
<feature type="region of interest" description="Disordered" evidence="1">
    <location>
        <begin position="798"/>
        <end position="995"/>
    </location>
</feature>
<feature type="region of interest" description="Disordered" evidence="1">
    <location>
        <begin position="1509"/>
        <end position="1551"/>
    </location>
</feature>
<evidence type="ECO:0000256" key="1">
    <source>
        <dbReference type="SAM" id="MobiDB-lite"/>
    </source>
</evidence>
<accession>A0A6V8QP52</accession>
<organism evidence="2 3">
    <name type="scientific">Trichoderma asperellum</name>
    <name type="common">Filamentous fungus</name>
    <dbReference type="NCBI Taxonomy" id="101201"/>
    <lineage>
        <taxon>Eukaryota</taxon>
        <taxon>Fungi</taxon>
        <taxon>Dikarya</taxon>
        <taxon>Ascomycota</taxon>
        <taxon>Pezizomycotina</taxon>
        <taxon>Sordariomycetes</taxon>
        <taxon>Hypocreomycetidae</taxon>
        <taxon>Hypocreales</taxon>
        <taxon>Hypocreaceae</taxon>
        <taxon>Trichoderma</taxon>
    </lineage>
</organism>
<feature type="compositionally biased region" description="Polar residues" evidence="1">
    <location>
        <begin position="828"/>
        <end position="837"/>
    </location>
</feature>
<feature type="compositionally biased region" description="Low complexity" evidence="1">
    <location>
        <begin position="681"/>
        <end position="691"/>
    </location>
</feature>
<proteinExistence type="predicted"/>
<feature type="compositionally biased region" description="Polar residues" evidence="1">
    <location>
        <begin position="1695"/>
        <end position="1709"/>
    </location>
</feature>
<feature type="compositionally biased region" description="Basic and acidic residues" evidence="1">
    <location>
        <begin position="1710"/>
        <end position="1720"/>
    </location>
</feature>
<feature type="compositionally biased region" description="Low complexity" evidence="1">
    <location>
        <begin position="1088"/>
        <end position="1114"/>
    </location>
</feature>
<comment type="caution">
    <text evidence="2">The sequence shown here is derived from an EMBL/GenBank/DDBJ whole genome shotgun (WGS) entry which is preliminary data.</text>
</comment>
<feature type="compositionally biased region" description="Low complexity" evidence="1">
    <location>
        <begin position="1232"/>
        <end position="1258"/>
    </location>
</feature>
<feature type="compositionally biased region" description="Basic and acidic residues" evidence="1">
    <location>
        <begin position="696"/>
        <end position="708"/>
    </location>
</feature>
<feature type="compositionally biased region" description="Polar residues" evidence="1">
    <location>
        <begin position="453"/>
        <end position="469"/>
    </location>
</feature>
<evidence type="ECO:0000313" key="2">
    <source>
        <dbReference type="EMBL" id="GFP52958.1"/>
    </source>
</evidence>
<feature type="compositionally biased region" description="Low complexity" evidence="1">
    <location>
        <begin position="608"/>
        <end position="617"/>
    </location>
</feature>
<feature type="compositionally biased region" description="Basic and acidic residues" evidence="1">
    <location>
        <begin position="271"/>
        <end position="289"/>
    </location>
</feature>
<feature type="compositionally biased region" description="Polar residues" evidence="1">
    <location>
        <begin position="1800"/>
        <end position="1812"/>
    </location>
</feature>
<feature type="compositionally biased region" description="Pro residues" evidence="1">
    <location>
        <begin position="216"/>
        <end position="233"/>
    </location>
</feature>
<feature type="compositionally biased region" description="Polar residues" evidence="1">
    <location>
        <begin position="1522"/>
        <end position="1542"/>
    </location>
</feature>
<feature type="region of interest" description="Disordered" evidence="1">
    <location>
        <begin position="1"/>
        <end position="478"/>
    </location>
</feature>